<name>A0AAW3BWN1_9TRYP</name>
<protein>
    <submittedName>
        <fullName evidence="1">Uncharacterized protein</fullName>
    </submittedName>
</protein>
<dbReference type="EMBL" id="JBAMZN010000021">
    <property type="protein sequence ID" value="KAL0525973.1"/>
    <property type="molecule type" value="Genomic_DNA"/>
</dbReference>
<evidence type="ECO:0000313" key="1">
    <source>
        <dbReference type="EMBL" id="KAL0525973.1"/>
    </source>
</evidence>
<comment type="caution">
    <text evidence="1">The sequence shown here is derived from an EMBL/GenBank/DDBJ whole genome shotgun (WGS) entry which is preliminary data.</text>
</comment>
<proteinExistence type="predicted"/>
<accession>A0AAW3BWN1</accession>
<evidence type="ECO:0000313" key="2">
    <source>
        <dbReference type="Proteomes" id="UP001501274"/>
    </source>
</evidence>
<dbReference type="AlphaFoldDB" id="A0AAW3BWN1"/>
<sequence>MPNNSSGPSTKYSRAHNPGKPFLYHRSSISLEEHLFQASLVAYTLLSLNAFINLAGSLQQQLLETRGTEEKAAQVQEIFDRATLCFEVFHGLKEYDYATQLIMRFQFCKKEVHNLHRLGDLVFQESVMASISELKVILSKCFCTTSRHDMSACECAGTNSAAY</sequence>
<keyword evidence="2" id="KW-1185">Reference proteome</keyword>
<organism evidence="1 2">
    <name type="scientific">Leishmania naiffi</name>
    <dbReference type="NCBI Taxonomy" id="5678"/>
    <lineage>
        <taxon>Eukaryota</taxon>
        <taxon>Discoba</taxon>
        <taxon>Euglenozoa</taxon>
        <taxon>Kinetoplastea</taxon>
        <taxon>Metakinetoplastina</taxon>
        <taxon>Trypanosomatida</taxon>
        <taxon>Trypanosomatidae</taxon>
        <taxon>Leishmaniinae</taxon>
        <taxon>Leishmania</taxon>
        <taxon>Leishmania naiffi species complex</taxon>
    </lineage>
</organism>
<gene>
    <name evidence="1" type="ORF">Q4I28_003303</name>
</gene>
<dbReference type="Proteomes" id="UP001501274">
    <property type="component" value="Unassembled WGS sequence"/>
</dbReference>
<reference evidence="1 2" key="1">
    <citation type="submission" date="2024-02" db="EMBL/GenBank/DDBJ databases">
        <title>FIRST GENOME SEQUENCES OF Leishmania (Viannia) shawi, Leishmania (Viannia) lindenbergi AND Leishmania (Viannia) utingensis.</title>
        <authorList>
            <person name="Resadore F."/>
            <person name="Custodio M.G.F."/>
            <person name="Boite M.C."/>
            <person name="Cupolillo E."/>
            <person name="Ferreira G.E.M."/>
        </authorList>
    </citation>
    <scope>NUCLEOTIDE SEQUENCE [LARGE SCALE GENOMIC DNA]</scope>
    <source>
        <strain evidence="1 2">MDAS/BR/1979/M5533</strain>
    </source>
</reference>